<keyword evidence="2" id="KW-1185">Reference proteome</keyword>
<evidence type="ECO:0000313" key="2">
    <source>
        <dbReference type="Proteomes" id="UP000323300"/>
    </source>
</evidence>
<gene>
    <name evidence="1" type="ORF">SAMN04488498_103242</name>
</gene>
<reference evidence="1 2" key="1">
    <citation type="submission" date="2016-10" db="EMBL/GenBank/DDBJ databases">
        <authorList>
            <person name="Varghese N."/>
            <person name="Submissions S."/>
        </authorList>
    </citation>
    <scope>NUCLEOTIDE SEQUENCE [LARGE SCALE GENOMIC DNA]</scope>
    <source>
        <strain evidence="1 2">DSM 21822</strain>
    </source>
</reference>
<name>A0A1I3XHG7_9HYPH</name>
<dbReference type="AlphaFoldDB" id="A0A1I3XHG7"/>
<evidence type="ECO:0000313" key="1">
    <source>
        <dbReference type="EMBL" id="SFK19014.1"/>
    </source>
</evidence>
<protein>
    <recommendedName>
        <fullName evidence="3">NmrA-like family protein</fullName>
    </recommendedName>
</protein>
<proteinExistence type="predicted"/>
<dbReference type="EMBL" id="FOSL01000003">
    <property type="protein sequence ID" value="SFK19014.1"/>
    <property type="molecule type" value="Genomic_DNA"/>
</dbReference>
<dbReference type="Proteomes" id="UP000323300">
    <property type="component" value="Unassembled WGS sequence"/>
</dbReference>
<sequence length="54" mass="6122">MPGEFVWLLRELFTVVLDGRNEHLTDGVQRALGRAPKDFADYTRETAATGIWSN</sequence>
<accession>A0A1I3XHG7</accession>
<organism evidence="1 2">
    <name type="scientific">Neomesorhizobium albiziae</name>
    <dbReference type="NCBI Taxonomy" id="335020"/>
    <lineage>
        <taxon>Bacteria</taxon>
        <taxon>Pseudomonadati</taxon>
        <taxon>Pseudomonadota</taxon>
        <taxon>Alphaproteobacteria</taxon>
        <taxon>Hyphomicrobiales</taxon>
        <taxon>Phyllobacteriaceae</taxon>
        <taxon>Neomesorhizobium</taxon>
    </lineage>
</organism>
<evidence type="ECO:0008006" key="3">
    <source>
        <dbReference type="Google" id="ProtNLM"/>
    </source>
</evidence>